<dbReference type="PANTHER" id="PTHR43649:SF12">
    <property type="entry name" value="DIACETYLCHITOBIOSE BINDING PROTEIN DASA"/>
    <property type="match status" value="1"/>
</dbReference>
<name>A0A139SKD9_9BACT</name>
<reference evidence="4 5" key="1">
    <citation type="submission" date="2016-02" db="EMBL/GenBank/DDBJ databases">
        <authorList>
            <person name="Wen L."/>
            <person name="He K."/>
            <person name="Yang H."/>
        </authorList>
    </citation>
    <scope>NUCLEOTIDE SEQUENCE [LARGE SCALE GENOMIC DNA]</scope>
    <source>
        <strain evidence="4 5">CV41</strain>
    </source>
</reference>
<keyword evidence="3" id="KW-1133">Transmembrane helix</keyword>
<keyword evidence="3" id="KW-0812">Transmembrane</keyword>
<dbReference type="Pfam" id="PF01547">
    <property type="entry name" value="SBP_bac_1"/>
    <property type="match status" value="1"/>
</dbReference>
<accession>A0A139SKD9</accession>
<dbReference type="AlphaFoldDB" id="A0A139SKD9"/>
<dbReference type="PANTHER" id="PTHR43649">
    <property type="entry name" value="ARABINOSE-BINDING PROTEIN-RELATED"/>
    <property type="match status" value="1"/>
</dbReference>
<gene>
    <name evidence="4" type="ORF">AXK12_00130</name>
</gene>
<comment type="subcellular location">
    <subcellularLocation>
        <location evidence="1">Periplasm</location>
    </subcellularLocation>
</comment>
<dbReference type="RefSeq" id="WP_068712346.1">
    <property type="nucleotide sequence ID" value="NZ_LSZP01000045.1"/>
</dbReference>
<dbReference type="SUPFAM" id="SSF53850">
    <property type="entry name" value="Periplasmic binding protein-like II"/>
    <property type="match status" value="1"/>
</dbReference>
<evidence type="ECO:0008006" key="6">
    <source>
        <dbReference type="Google" id="ProtNLM"/>
    </source>
</evidence>
<feature type="transmembrane region" description="Helical" evidence="3">
    <location>
        <begin position="12"/>
        <end position="34"/>
    </location>
</feature>
<evidence type="ECO:0000256" key="3">
    <source>
        <dbReference type="SAM" id="Phobius"/>
    </source>
</evidence>
<evidence type="ECO:0000313" key="4">
    <source>
        <dbReference type="EMBL" id="KXU35015.1"/>
    </source>
</evidence>
<evidence type="ECO:0000313" key="5">
    <source>
        <dbReference type="Proteomes" id="UP000071392"/>
    </source>
</evidence>
<sequence>MRNFLRSLTERFFSPGALVIFALALITTVAVTLIPASEPRGIQFWVVARQQRDSYVEKIAEWNGSHSEGPFAMTLLHDRSLEQRMLAGFLSGTPMADLLEMHEGVFPKAFLGPVDQIGFLDITERLHAEGLYEQINEPSFSQQISRGRHFGLPHDVHPVLLAYRADLVEAAGITDAQISQIETWDDYFRVMRPLMADRDGDGRPDRYLLNLSDMREDIISMLVLQNDGEIFDAQDRPIFANERNAETLARITPWLTGPERVSFDVAWFTAAGHKQILDGLVVGSMVPDWLLGLWKIENPQLAGKIKLMPLPAFERGGRRTSTRGGSMIGINKRSAHIEECWEMAKALYTSAEIAEQTWEKTMILSPVKTLWDEPFYHAPDPFVSGQRVGTLFIEQAPHVPLRPSSPYTNIAYAYLSNVAMGLRSYAEKHDCYDPEVLKPEALRLLHYYQDRLEKLISRNVFLEEE</sequence>
<dbReference type="EMBL" id="LSZP01000045">
    <property type="protein sequence ID" value="KXU35015.1"/>
    <property type="molecule type" value="Genomic_DNA"/>
</dbReference>
<proteinExistence type="inferred from homology"/>
<dbReference type="InterPro" id="IPR006059">
    <property type="entry name" value="SBP"/>
</dbReference>
<evidence type="ECO:0000256" key="1">
    <source>
        <dbReference type="ARBA" id="ARBA00004418"/>
    </source>
</evidence>
<comment type="similarity">
    <text evidence="2">Belongs to the bacterial solute-binding protein 1 family.</text>
</comment>
<comment type="caution">
    <text evidence="4">The sequence shown here is derived from an EMBL/GenBank/DDBJ whole genome shotgun (WGS) entry which is preliminary data.</text>
</comment>
<dbReference type="InterPro" id="IPR050490">
    <property type="entry name" value="Bact_solute-bd_prot1"/>
</dbReference>
<keyword evidence="3" id="KW-0472">Membrane</keyword>
<dbReference type="OrthoDB" id="179656at2"/>
<protein>
    <recommendedName>
        <fullName evidence="6">ABC transporter substrate-binding protein</fullName>
    </recommendedName>
</protein>
<evidence type="ECO:0000256" key="2">
    <source>
        <dbReference type="ARBA" id="ARBA00008520"/>
    </source>
</evidence>
<dbReference type="STRING" id="1548208.AXK12_00130"/>
<keyword evidence="5" id="KW-1185">Reference proteome</keyword>
<dbReference type="GO" id="GO:0042597">
    <property type="term" value="C:periplasmic space"/>
    <property type="evidence" value="ECO:0007669"/>
    <property type="project" value="UniProtKB-SubCell"/>
</dbReference>
<dbReference type="Gene3D" id="3.40.190.10">
    <property type="entry name" value="Periplasmic binding protein-like II"/>
    <property type="match status" value="1"/>
</dbReference>
<organism evidence="4 5">
    <name type="scientific">Cephaloticoccus capnophilus</name>
    <dbReference type="NCBI Taxonomy" id="1548208"/>
    <lineage>
        <taxon>Bacteria</taxon>
        <taxon>Pseudomonadati</taxon>
        <taxon>Verrucomicrobiota</taxon>
        <taxon>Opitutia</taxon>
        <taxon>Opitutales</taxon>
        <taxon>Opitutaceae</taxon>
        <taxon>Cephaloticoccus</taxon>
    </lineage>
</organism>
<dbReference type="Proteomes" id="UP000071392">
    <property type="component" value="Unassembled WGS sequence"/>
</dbReference>